<gene>
    <name evidence="7" type="ORF">ACH5RR_016039</name>
</gene>
<organism evidence="7 8">
    <name type="scientific">Cinchona calisaya</name>
    <dbReference type="NCBI Taxonomy" id="153742"/>
    <lineage>
        <taxon>Eukaryota</taxon>
        <taxon>Viridiplantae</taxon>
        <taxon>Streptophyta</taxon>
        <taxon>Embryophyta</taxon>
        <taxon>Tracheophyta</taxon>
        <taxon>Spermatophyta</taxon>
        <taxon>Magnoliopsida</taxon>
        <taxon>eudicotyledons</taxon>
        <taxon>Gunneridae</taxon>
        <taxon>Pentapetalae</taxon>
        <taxon>asterids</taxon>
        <taxon>lamiids</taxon>
        <taxon>Gentianales</taxon>
        <taxon>Rubiaceae</taxon>
        <taxon>Cinchonoideae</taxon>
        <taxon>Cinchoneae</taxon>
        <taxon>Cinchona</taxon>
    </lineage>
</organism>
<dbReference type="GO" id="GO:0005737">
    <property type="term" value="C:cytoplasm"/>
    <property type="evidence" value="ECO:0007669"/>
    <property type="project" value="UniProtKB-SubCell"/>
</dbReference>
<dbReference type="AlphaFoldDB" id="A0ABD2ZUS0"/>
<evidence type="ECO:0000256" key="2">
    <source>
        <dbReference type="ARBA" id="ARBA00004496"/>
    </source>
</evidence>
<dbReference type="Proteomes" id="UP001630127">
    <property type="component" value="Unassembled WGS sequence"/>
</dbReference>
<keyword evidence="8" id="KW-1185">Reference proteome</keyword>
<protein>
    <recommendedName>
        <fullName evidence="6">Essential protein Yae1 N-terminal domain-containing protein</fullName>
    </recommendedName>
</protein>
<evidence type="ECO:0000259" key="6">
    <source>
        <dbReference type="Pfam" id="PF09811"/>
    </source>
</evidence>
<sequence length="215" mass="24227">MERSIGDELYSDILKASNTDPSSITDSAIHNSQDGDADGDDLWYDDESLPDRTEKLEKVSDMDREWQKRCEQFHTIGYRDGLMAGKEASAQEGFNKGFKESVFVGQTWGLVRGVTSALACLPDALKERLVETEDKRNKLQHLHESVSAISTTDALKLFHHHCLNNRLTEQEENTQTSPQTGDLHGQCPDENILENYIQEFNSLVLGFSAIKVHLE</sequence>
<feature type="domain" description="Essential protein Yae1 N-terminal" evidence="6">
    <location>
        <begin position="77"/>
        <end position="114"/>
    </location>
</feature>
<evidence type="ECO:0000313" key="7">
    <source>
        <dbReference type="EMBL" id="KAL3523205.1"/>
    </source>
</evidence>
<keyword evidence="3" id="KW-0963">Cytoplasm</keyword>
<evidence type="ECO:0000313" key="8">
    <source>
        <dbReference type="Proteomes" id="UP001630127"/>
    </source>
</evidence>
<feature type="compositionally biased region" description="Acidic residues" evidence="5">
    <location>
        <begin position="35"/>
        <end position="47"/>
    </location>
</feature>
<dbReference type="InterPro" id="IPR019191">
    <property type="entry name" value="Essential_protein_Yae1_N"/>
</dbReference>
<evidence type="ECO:0000256" key="3">
    <source>
        <dbReference type="ARBA" id="ARBA00022490"/>
    </source>
</evidence>
<feature type="region of interest" description="Disordered" evidence="5">
    <location>
        <begin position="17"/>
        <end position="47"/>
    </location>
</feature>
<dbReference type="InterPro" id="IPR038881">
    <property type="entry name" value="Yae1-like"/>
</dbReference>
<evidence type="ECO:0000256" key="4">
    <source>
        <dbReference type="ARBA" id="ARBA00023242"/>
    </source>
</evidence>
<proteinExistence type="predicted"/>
<reference evidence="7 8" key="1">
    <citation type="submission" date="2024-11" db="EMBL/GenBank/DDBJ databases">
        <title>A near-complete genome assembly of Cinchona calisaya.</title>
        <authorList>
            <person name="Lian D.C."/>
            <person name="Zhao X.W."/>
            <person name="Wei L."/>
        </authorList>
    </citation>
    <scope>NUCLEOTIDE SEQUENCE [LARGE SCALE GENOMIC DNA]</scope>
    <source>
        <tissue evidence="7">Nenye</tissue>
    </source>
</reference>
<comment type="subcellular location">
    <subcellularLocation>
        <location evidence="2">Cytoplasm</location>
    </subcellularLocation>
    <subcellularLocation>
        <location evidence="1">Nucleus</location>
    </subcellularLocation>
</comment>
<dbReference type="Pfam" id="PF09811">
    <property type="entry name" value="Yae1_N"/>
    <property type="match status" value="1"/>
</dbReference>
<accession>A0ABD2ZUS0</accession>
<name>A0ABD2ZUS0_9GENT</name>
<feature type="compositionally biased region" description="Polar residues" evidence="5">
    <location>
        <begin position="17"/>
        <end position="32"/>
    </location>
</feature>
<dbReference type="PANTHER" id="PTHR18829">
    <property type="entry name" value="PROTEIN YAE1 HOMOLOG"/>
    <property type="match status" value="1"/>
</dbReference>
<dbReference type="GO" id="GO:0005634">
    <property type="term" value="C:nucleus"/>
    <property type="evidence" value="ECO:0007669"/>
    <property type="project" value="UniProtKB-SubCell"/>
</dbReference>
<evidence type="ECO:0000256" key="5">
    <source>
        <dbReference type="SAM" id="MobiDB-lite"/>
    </source>
</evidence>
<dbReference type="EMBL" id="JBJUIK010000007">
    <property type="protein sequence ID" value="KAL3523205.1"/>
    <property type="molecule type" value="Genomic_DNA"/>
</dbReference>
<dbReference type="PANTHER" id="PTHR18829:SF0">
    <property type="entry name" value="PROTEIN YAE1 HOMOLOG"/>
    <property type="match status" value="1"/>
</dbReference>
<comment type="caution">
    <text evidence="7">The sequence shown here is derived from an EMBL/GenBank/DDBJ whole genome shotgun (WGS) entry which is preliminary data.</text>
</comment>
<keyword evidence="4" id="KW-0539">Nucleus</keyword>
<evidence type="ECO:0000256" key="1">
    <source>
        <dbReference type="ARBA" id="ARBA00004123"/>
    </source>
</evidence>